<evidence type="ECO:0000256" key="8">
    <source>
        <dbReference type="ARBA" id="ARBA00022741"/>
    </source>
</evidence>
<dbReference type="HOGENOM" id="CLU_404552_0_0_1"/>
<dbReference type="GO" id="GO:0072354">
    <property type="term" value="F:histone H3T3 kinase activity"/>
    <property type="evidence" value="ECO:0000318"/>
    <property type="project" value="GO_Central"/>
</dbReference>
<keyword evidence="9" id="KW-0418">Kinase</keyword>
<keyword evidence="8 13" id="KW-0547">Nucleotide-binding</keyword>
<dbReference type="GO" id="GO:0035556">
    <property type="term" value="P:intracellular signal transduction"/>
    <property type="evidence" value="ECO:0000318"/>
    <property type="project" value="GO_Central"/>
</dbReference>
<evidence type="ECO:0000256" key="9">
    <source>
        <dbReference type="ARBA" id="ARBA00022777"/>
    </source>
</evidence>
<dbReference type="FunFam" id="1.10.510.10:FF:000401">
    <property type="entry name" value="serine/threonine-protein kinase haspin"/>
    <property type="match status" value="1"/>
</dbReference>
<protein>
    <recommendedName>
        <fullName evidence="3">non-specific serine/threonine protein kinase</fullName>
        <ecNumber evidence="3">2.7.11.1</ecNumber>
    </recommendedName>
</protein>
<gene>
    <name evidence="15" type="ORF">IscW_ISCW021594</name>
</gene>
<dbReference type="EMBL" id="ABJB010804994">
    <property type="status" value="NOT_ANNOTATED_CDS"/>
    <property type="molecule type" value="Genomic_DNA"/>
</dbReference>
<reference evidence="16" key="2">
    <citation type="submission" date="2020-05" db="UniProtKB">
        <authorList>
            <consortium name="EnsemblMetazoa"/>
        </authorList>
    </citation>
    <scope>IDENTIFICATION</scope>
    <source>
        <strain evidence="16">wikel</strain>
    </source>
</reference>
<dbReference type="GO" id="GO:0005524">
    <property type="term" value="F:ATP binding"/>
    <property type="evidence" value="ECO:0007669"/>
    <property type="project" value="UniProtKB-UniRule"/>
</dbReference>
<evidence type="ECO:0000256" key="11">
    <source>
        <dbReference type="ARBA" id="ARBA00047899"/>
    </source>
</evidence>
<keyword evidence="4" id="KW-0158">Chromosome</keyword>
<dbReference type="EMBL" id="ABJB010105228">
    <property type="status" value="NOT_ANNOTATED_CDS"/>
    <property type="molecule type" value="Genomic_DNA"/>
</dbReference>
<evidence type="ECO:0000256" key="2">
    <source>
        <dbReference type="ARBA" id="ARBA00004496"/>
    </source>
</evidence>
<dbReference type="GO" id="GO:0005694">
    <property type="term" value="C:chromosome"/>
    <property type="evidence" value="ECO:0007669"/>
    <property type="project" value="UniProtKB-SubCell"/>
</dbReference>
<dbReference type="GO" id="GO:0005634">
    <property type="term" value="C:nucleus"/>
    <property type="evidence" value="ECO:0000318"/>
    <property type="project" value="GO_Central"/>
</dbReference>
<dbReference type="InterPro" id="IPR000719">
    <property type="entry name" value="Prot_kinase_dom"/>
</dbReference>
<keyword evidence="7" id="KW-0808">Transferase</keyword>
<dbReference type="GO" id="GO:0005737">
    <property type="term" value="C:cytoplasm"/>
    <property type="evidence" value="ECO:0000318"/>
    <property type="project" value="GO_Central"/>
</dbReference>
<dbReference type="VEuPathDB" id="VectorBase:ISCP_035289"/>
<dbReference type="GO" id="GO:0000278">
    <property type="term" value="P:mitotic cell cycle"/>
    <property type="evidence" value="ECO:0000318"/>
    <property type="project" value="GO_Central"/>
</dbReference>
<comment type="catalytic activity">
    <reaction evidence="12">
        <text>L-seryl-[protein] + ATP = O-phospho-L-seryl-[protein] + ADP + H(+)</text>
        <dbReference type="Rhea" id="RHEA:17989"/>
        <dbReference type="Rhea" id="RHEA-COMP:9863"/>
        <dbReference type="Rhea" id="RHEA-COMP:11604"/>
        <dbReference type="ChEBI" id="CHEBI:15378"/>
        <dbReference type="ChEBI" id="CHEBI:29999"/>
        <dbReference type="ChEBI" id="CHEBI:30616"/>
        <dbReference type="ChEBI" id="CHEBI:83421"/>
        <dbReference type="ChEBI" id="CHEBI:456216"/>
        <dbReference type="EC" id="2.7.11.1"/>
    </reaction>
</comment>
<dbReference type="VEuPathDB" id="VectorBase:ISCW021594"/>
<comment type="catalytic activity">
    <reaction evidence="11">
        <text>L-threonyl-[protein] + ATP = O-phospho-L-threonyl-[protein] + ADP + H(+)</text>
        <dbReference type="Rhea" id="RHEA:46608"/>
        <dbReference type="Rhea" id="RHEA-COMP:11060"/>
        <dbReference type="Rhea" id="RHEA-COMP:11605"/>
        <dbReference type="ChEBI" id="CHEBI:15378"/>
        <dbReference type="ChEBI" id="CHEBI:30013"/>
        <dbReference type="ChEBI" id="CHEBI:30616"/>
        <dbReference type="ChEBI" id="CHEBI:61977"/>
        <dbReference type="ChEBI" id="CHEBI:456216"/>
        <dbReference type="EC" id="2.7.11.1"/>
    </reaction>
</comment>
<dbReference type="OrthoDB" id="6420166at2759"/>
<feature type="domain" description="Protein kinase" evidence="14">
    <location>
        <begin position="375"/>
        <end position="680"/>
    </location>
</feature>
<dbReference type="VEuPathDB" id="VectorBase:ISCP_029270"/>
<evidence type="ECO:0000313" key="16">
    <source>
        <dbReference type="EnsemblMetazoa" id="ISCW021594-PA"/>
    </source>
</evidence>
<organism>
    <name type="scientific">Ixodes scapularis</name>
    <name type="common">Black-legged tick</name>
    <name type="synonym">Deer tick</name>
    <dbReference type="NCBI Taxonomy" id="6945"/>
    <lineage>
        <taxon>Eukaryota</taxon>
        <taxon>Metazoa</taxon>
        <taxon>Ecdysozoa</taxon>
        <taxon>Arthropoda</taxon>
        <taxon>Chelicerata</taxon>
        <taxon>Arachnida</taxon>
        <taxon>Acari</taxon>
        <taxon>Parasitiformes</taxon>
        <taxon>Ixodida</taxon>
        <taxon>Ixodoidea</taxon>
        <taxon>Ixodidae</taxon>
        <taxon>Ixodinae</taxon>
        <taxon>Ixodes</taxon>
    </lineage>
</organism>
<dbReference type="EC" id="2.7.11.1" evidence="3"/>
<evidence type="ECO:0000256" key="13">
    <source>
        <dbReference type="PROSITE-ProRule" id="PRU10141"/>
    </source>
</evidence>
<dbReference type="EMBL" id="ABJB010606620">
    <property type="status" value="NOT_ANNOTATED_CDS"/>
    <property type="molecule type" value="Genomic_DNA"/>
</dbReference>
<dbReference type="EMBL" id="ABJB010291762">
    <property type="status" value="NOT_ANNOTATED_CDS"/>
    <property type="molecule type" value="Genomic_DNA"/>
</dbReference>
<dbReference type="Proteomes" id="UP000001555">
    <property type="component" value="Unassembled WGS sequence"/>
</dbReference>
<keyword evidence="6" id="KW-0723">Serine/threonine-protein kinase</keyword>
<sequence length="680" mass="77162">MKRLSSERKRTAPQVESGNVVESISAGYLASGHTPLAEAVLPRLGERWSPNFASTPAPQHLQKEVVRGKKAFFLNLLDQSSRASLADRTNSILANDSFACITQHEPVEMLRSRVGCDVPSEKDKDRNSELQDVTWNLHQKDVPPGKLSLLKGLRVTLVDLATESSEGDRCKPQKLSSDLARQDSSKKIVLKELRVNLTDILSQTQVQILSPRTCNSSGHKYKCHKHKCHKHKCHEHKCRKPKCRKPKCLKLKSHKFKCRELQCHKKSGAEQTTVRCLIFQLPQQPKFLGGDPSKEPTRQPHRHFARNQKSPELFLQAGTLHVVSSLISRRPKTWASIPRKSVLPPLAPDPFEMLLDFCRQEEALTFDQALNFKSLRLCRKIGEGLYGEVFRLQRCSETSVVKIVPVGGSVLVNMEQQKSVEQILPEVIISLVHCVQDTYHRVLLKQWDLFDSKKGSENDRPDFYEASQMFVVFEFADGGESLECFKIRTAGEAESIFLQVACALAVAEVALEYEHRDLHWGNLLVTRTPEKRASYRLPEGTFDLDTCGVSVSLIDYSLSRLRNGGTVIFTDLSEDASLFEGTGDHQFEVYRLMKQHNGNDWKSFSPYTNVLWLHYLLQKLLQEKDYRKTGIRHNAAVGRLCNWANLVLLCNSASEFVRNGSVTERNPSPALRVHRRNIRV</sequence>
<dbReference type="AlphaFoldDB" id="B7Q8P3"/>
<evidence type="ECO:0000256" key="12">
    <source>
        <dbReference type="ARBA" id="ARBA00048679"/>
    </source>
</evidence>
<dbReference type="SUPFAM" id="SSF56112">
    <property type="entry name" value="Protein kinase-like (PK-like)"/>
    <property type="match status" value="1"/>
</dbReference>
<dbReference type="PANTHER" id="PTHR24419">
    <property type="entry name" value="INTERLEUKIN-1 RECEPTOR-ASSOCIATED KINASE"/>
    <property type="match status" value="1"/>
</dbReference>
<evidence type="ECO:0000256" key="6">
    <source>
        <dbReference type="ARBA" id="ARBA00022527"/>
    </source>
</evidence>
<dbReference type="PROSITE" id="PS00107">
    <property type="entry name" value="PROTEIN_KINASE_ATP"/>
    <property type="match status" value="1"/>
</dbReference>
<dbReference type="SMART" id="SM00220">
    <property type="entry name" value="S_TKc"/>
    <property type="match status" value="1"/>
</dbReference>
<evidence type="ECO:0000313" key="17">
    <source>
        <dbReference type="Proteomes" id="UP000001555"/>
    </source>
</evidence>
<evidence type="ECO:0000256" key="5">
    <source>
        <dbReference type="ARBA" id="ARBA00022490"/>
    </source>
</evidence>
<dbReference type="Pfam" id="PF12330">
    <property type="entry name" value="Haspin_kinase"/>
    <property type="match status" value="1"/>
</dbReference>
<keyword evidence="10 13" id="KW-0067">ATP-binding</keyword>
<evidence type="ECO:0000256" key="7">
    <source>
        <dbReference type="ARBA" id="ARBA00022679"/>
    </source>
</evidence>
<evidence type="ECO:0000256" key="10">
    <source>
        <dbReference type="ARBA" id="ARBA00022840"/>
    </source>
</evidence>
<dbReference type="InterPro" id="IPR017441">
    <property type="entry name" value="Protein_kinase_ATP_BS"/>
</dbReference>
<dbReference type="EnsemblMetazoa" id="ISCW021594-RA">
    <property type="protein sequence ID" value="ISCW021594-PA"/>
    <property type="gene ID" value="ISCW021594"/>
</dbReference>
<comment type="subcellular location">
    <subcellularLocation>
        <location evidence="1">Chromosome</location>
    </subcellularLocation>
    <subcellularLocation>
        <location evidence="2">Cytoplasm</location>
    </subcellularLocation>
</comment>
<name>B7Q8P3_IXOSC</name>
<dbReference type="SMART" id="SM01331">
    <property type="entry name" value="DUF3635"/>
    <property type="match status" value="1"/>
</dbReference>
<dbReference type="Gene3D" id="3.30.200.20">
    <property type="entry name" value="Phosphorylase Kinase, domain 1"/>
    <property type="match status" value="2"/>
</dbReference>
<dbReference type="InParanoid" id="B7Q8P3"/>
<feature type="binding site" evidence="13">
    <location>
        <position position="402"/>
    </location>
    <ligand>
        <name>ATP</name>
        <dbReference type="ChEBI" id="CHEBI:30616"/>
    </ligand>
</feature>
<evidence type="ECO:0000256" key="4">
    <source>
        <dbReference type="ARBA" id="ARBA00022454"/>
    </source>
</evidence>
<dbReference type="InterPro" id="IPR011009">
    <property type="entry name" value="Kinase-like_dom_sf"/>
</dbReference>
<dbReference type="PANTHER" id="PTHR24419:SF18">
    <property type="entry name" value="SERINE_THREONINE-PROTEIN KINASE HASPIN"/>
    <property type="match status" value="1"/>
</dbReference>
<accession>B7Q8P3</accession>
<dbReference type="InterPro" id="IPR024604">
    <property type="entry name" value="GSG2_C"/>
</dbReference>
<evidence type="ECO:0000256" key="1">
    <source>
        <dbReference type="ARBA" id="ARBA00004286"/>
    </source>
</evidence>
<dbReference type="PROSITE" id="PS50011">
    <property type="entry name" value="PROTEIN_KINASE_DOM"/>
    <property type="match status" value="1"/>
</dbReference>
<evidence type="ECO:0000259" key="14">
    <source>
        <dbReference type="PROSITE" id="PS50011"/>
    </source>
</evidence>
<reference evidence="15 17" key="1">
    <citation type="submission" date="2008-03" db="EMBL/GenBank/DDBJ databases">
        <title>Annotation of Ixodes scapularis.</title>
        <authorList>
            <consortium name="Ixodes scapularis Genome Project Consortium"/>
            <person name="Caler E."/>
            <person name="Hannick L.I."/>
            <person name="Bidwell S."/>
            <person name="Joardar V."/>
            <person name="Thiagarajan M."/>
            <person name="Amedeo P."/>
            <person name="Galinsky K.J."/>
            <person name="Schobel S."/>
            <person name="Inman J."/>
            <person name="Hostetler J."/>
            <person name="Miller J."/>
            <person name="Hammond M."/>
            <person name="Megy K."/>
            <person name="Lawson D."/>
            <person name="Kodira C."/>
            <person name="Sutton G."/>
            <person name="Meyer J."/>
            <person name="Hill C.A."/>
            <person name="Birren B."/>
            <person name="Nene V."/>
            <person name="Collins F."/>
            <person name="Alarcon-Chaidez F."/>
            <person name="Wikel S."/>
            <person name="Strausberg R."/>
        </authorList>
    </citation>
    <scope>NUCLEOTIDE SEQUENCE [LARGE SCALE GENOMIC DNA]</scope>
    <source>
        <strain evidence="17">Wikel</strain>
        <strain evidence="15">Wikel colony</strain>
    </source>
</reference>
<proteinExistence type="predicted"/>
<dbReference type="EMBL" id="DS885551">
    <property type="protein sequence ID" value="EEC15215.1"/>
    <property type="molecule type" value="Genomic_DNA"/>
</dbReference>
<keyword evidence="17" id="KW-1185">Reference proteome</keyword>
<dbReference type="Gene3D" id="1.10.510.10">
    <property type="entry name" value="Transferase(Phosphotransferase) domain 1"/>
    <property type="match status" value="1"/>
</dbReference>
<evidence type="ECO:0000313" key="15">
    <source>
        <dbReference type="EMBL" id="EEC15215.1"/>
    </source>
</evidence>
<dbReference type="PaxDb" id="6945-B7Q8P3"/>
<dbReference type="VEuPathDB" id="VectorBase:ISCI021594"/>
<evidence type="ECO:0000256" key="3">
    <source>
        <dbReference type="ARBA" id="ARBA00012513"/>
    </source>
</evidence>
<keyword evidence="5" id="KW-0963">Cytoplasm</keyword>